<feature type="region of interest" description="Disordered" evidence="1">
    <location>
        <begin position="643"/>
        <end position="732"/>
    </location>
</feature>
<feature type="region of interest" description="Disordered" evidence="1">
    <location>
        <begin position="215"/>
        <end position="236"/>
    </location>
</feature>
<sequence>MAPCQQQQQFYYTQALIRAKIYYHHPAATRKILQQRIQYYWFIIDDFPFILEDKISNTQGGLPLNPSTPAILTPQSSNLVNLLQWYTVTVPFNIKTLTVSAGGKPLASTLVDPSQWKPTILPASIPPDSTLVDPFQWASVILFTNNEKMLDKRPAMPAASDPPDSTLMDPSQWKPVILPANDKTPAMPAASNLSASTLMDPSQWAPSILPANSEEMLDEERPATPAASDPSDSSLMNPFQWKPTILPANDKTLATPSSSLPVSTLVVSLQWAPLHPSGRHLKVTTLKVGLGSQGTGEGVVRDLDILHLPPNDEKMLDDKTLATSAPSKPPASTLAEPSSIFAHNNDKQMLNSSTTTYMGPPPEHQLVLLLTRGTCQFHCSTSAKFRQVVSTCTPHCTVDTHSPDAPIFANMKPQYLQHPFYIVATRQHTKEPSCRPPTNKGQSLPHVGRHTPSSTLGLLDCTLRNPACTNEGQFILPIHGQAASTLKHEPVLPLILLPLAAADESETSEIPPNHVFSLRQKTIRFVEDANVCTTEFSEHEIEKAPNATGKTKRIMSKVEFEEGTSDGGSDKEIVSKPPQPQRHLLLCAPPVQCRNVSEEELEEGASDPQRLQQCFQCFTDSRAPPAQWRNVIVEEVFEEEALDEKIDNVNSNDKGDNKGDDEGDDDSNSDDNGDDRPNHSPDDFWNTDDTPSKHWHTPSASLRSCSHSPGQQPNGPSEQMNQRRKRHERTNN</sequence>
<feature type="compositionally biased region" description="Low complexity" evidence="1">
    <location>
        <begin position="225"/>
        <end position="234"/>
    </location>
</feature>
<feature type="compositionally biased region" description="Basic residues" evidence="1">
    <location>
        <begin position="722"/>
        <end position="732"/>
    </location>
</feature>
<evidence type="ECO:0000313" key="3">
    <source>
        <dbReference type="Proteomes" id="UP000807025"/>
    </source>
</evidence>
<reference evidence="2" key="1">
    <citation type="submission" date="2020-11" db="EMBL/GenBank/DDBJ databases">
        <authorList>
            <consortium name="DOE Joint Genome Institute"/>
            <person name="Ahrendt S."/>
            <person name="Riley R."/>
            <person name="Andreopoulos W."/>
            <person name="Labutti K."/>
            <person name="Pangilinan J."/>
            <person name="Ruiz-Duenas F.J."/>
            <person name="Barrasa J.M."/>
            <person name="Sanchez-Garcia M."/>
            <person name="Camarero S."/>
            <person name="Miyauchi S."/>
            <person name="Serrano A."/>
            <person name="Linde D."/>
            <person name="Babiker R."/>
            <person name="Drula E."/>
            <person name="Ayuso-Fernandez I."/>
            <person name="Pacheco R."/>
            <person name="Padilla G."/>
            <person name="Ferreira P."/>
            <person name="Barriuso J."/>
            <person name="Kellner H."/>
            <person name="Castanera R."/>
            <person name="Alfaro M."/>
            <person name="Ramirez L."/>
            <person name="Pisabarro A.G."/>
            <person name="Kuo A."/>
            <person name="Tritt A."/>
            <person name="Lipzen A."/>
            <person name="He G."/>
            <person name="Yan M."/>
            <person name="Ng V."/>
            <person name="Cullen D."/>
            <person name="Martin F."/>
            <person name="Rosso M.-N."/>
            <person name="Henrissat B."/>
            <person name="Hibbett D."/>
            <person name="Martinez A.T."/>
            <person name="Grigoriev I.V."/>
        </authorList>
    </citation>
    <scope>NUCLEOTIDE SEQUENCE</scope>
    <source>
        <strain evidence="2">ATCC 90797</strain>
    </source>
</reference>
<feature type="compositionally biased region" description="Acidic residues" evidence="1">
    <location>
        <begin position="661"/>
        <end position="673"/>
    </location>
</feature>
<organism evidence="2 3">
    <name type="scientific">Pleurotus eryngii</name>
    <name type="common">Boletus of the steppes</name>
    <dbReference type="NCBI Taxonomy" id="5323"/>
    <lineage>
        <taxon>Eukaryota</taxon>
        <taxon>Fungi</taxon>
        <taxon>Dikarya</taxon>
        <taxon>Basidiomycota</taxon>
        <taxon>Agaricomycotina</taxon>
        <taxon>Agaricomycetes</taxon>
        <taxon>Agaricomycetidae</taxon>
        <taxon>Agaricales</taxon>
        <taxon>Pleurotineae</taxon>
        <taxon>Pleurotaceae</taxon>
        <taxon>Pleurotus</taxon>
    </lineage>
</organism>
<comment type="caution">
    <text evidence="2">The sequence shown here is derived from an EMBL/GenBank/DDBJ whole genome shotgun (WGS) entry which is preliminary data.</text>
</comment>
<feature type="compositionally biased region" description="Polar residues" evidence="1">
    <location>
        <begin position="698"/>
        <end position="720"/>
    </location>
</feature>
<feature type="compositionally biased region" description="Basic and acidic residues" evidence="1">
    <location>
        <begin position="643"/>
        <end position="660"/>
    </location>
</feature>
<keyword evidence="3" id="KW-1185">Reference proteome</keyword>
<feature type="region of interest" description="Disordered" evidence="1">
    <location>
        <begin position="561"/>
        <end position="582"/>
    </location>
</feature>
<dbReference type="AlphaFoldDB" id="A0A9P5ZFA4"/>
<protein>
    <submittedName>
        <fullName evidence="2">Uncharacterized protein</fullName>
    </submittedName>
</protein>
<proteinExistence type="predicted"/>
<evidence type="ECO:0000256" key="1">
    <source>
        <dbReference type="SAM" id="MobiDB-lite"/>
    </source>
</evidence>
<name>A0A9P5ZFA4_PLEER</name>
<accession>A0A9P5ZFA4</accession>
<gene>
    <name evidence="2" type="ORF">BDN71DRAFT_1437172</name>
</gene>
<feature type="region of interest" description="Disordered" evidence="1">
    <location>
        <begin position="430"/>
        <end position="449"/>
    </location>
</feature>
<dbReference type="EMBL" id="MU154839">
    <property type="protein sequence ID" value="KAF9487008.1"/>
    <property type="molecule type" value="Genomic_DNA"/>
</dbReference>
<dbReference type="Proteomes" id="UP000807025">
    <property type="component" value="Unassembled WGS sequence"/>
</dbReference>
<evidence type="ECO:0000313" key="2">
    <source>
        <dbReference type="EMBL" id="KAF9487008.1"/>
    </source>
</evidence>